<dbReference type="EMBL" id="KV454482">
    <property type="protein sequence ID" value="ODV60444.1"/>
    <property type="molecule type" value="Genomic_DNA"/>
</dbReference>
<dbReference type="PANTHER" id="PTHR31297:SF1">
    <property type="entry name" value="GLUCAN 1,3-BETA-GLUCOSIDASE I_II-RELATED"/>
    <property type="match status" value="1"/>
</dbReference>
<dbReference type="InterPro" id="IPR001547">
    <property type="entry name" value="Glyco_hydro_5"/>
</dbReference>
<name>A0A1D2VFJ5_9ASCO</name>
<evidence type="ECO:0000313" key="12">
    <source>
        <dbReference type="EMBL" id="ODV60444.1"/>
    </source>
</evidence>
<evidence type="ECO:0000256" key="2">
    <source>
        <dbReference type="ARBA" id="ARBA00005641"/>
    </source>
</evidence>
<dbReference type="AlphaFoldDB" id="A0A1D2VFJ5"/>
<comment type="similarity">
    <text evidence="2 10">Belongs to the glycosyl hydrolase 5 (cellulase A) family.</text>
</comment>
<keyword evidence="6 10" id="KW-0326">Glycosidase</keyword>
<dbReference type="InterPro" id="IPR050386">
    <property type="entry name" value="Glycosyl_hydrolase_5"/>
</dbReference>
<comment type="subcellular location">
    <subcellularLocation>
        <location evidence="1">Secreted</location>
    </subcellularLocation>
</comment>
<sequence length="429" mass="49832">MAIMSKLHCFLFIAFFLFNSIFSIRLLANDITYEISNIKRKNKIKGVNLGGWFLLEPYITPSLFEVLSADDDNNKNDVPVDEYYYTKYLGKEEAYDRLSEHWATFYTKQDFKDIASYGLNTVRIPIGYWAFQLLDNDPYVQGQEYYLDKAIEWSKENNLKVWIDLHGAPGSQNGFDNSGKRDYLGWQNGNNLLVTLQVLDYIMNKYGGDDYKDTIIGIELLNEPLGPSLDMDKIKQFYLDGYDQLRNVSTNNIIIHDAFQPLGYWSNFMVLDSGFWGVVLDHHFYQVFSEGELLRSDDEHISFACNLGRQIQDEYHWTVAGEWSGALTDCTKWLNGVGRGARYDGTFLVSNPIGSCENIDDINYWSSNKKIATRKYIEAQLDAFQIRAGWIFWCYKTESSIEWDFKKLTEYGLFPQPLESRNYPNQCGY</sequence>
<dbReference type="EC" id="3.2.1.58" evidence="9"/>
<proteinExistence type="inferred from homology"/>
<dbReference type="GO" id="GO:0009986">
    <property type="term" value="C:cell surface"/>
    <property type="evidence" value="ECO:0007669"/>
    <property type="project" value="TreeGrafter"/>
</dbReference>
<dbReference type="Gene3D" id="3.20.20.80">
    <property type="entry name" value="Glycosidases"/>
    <property type="match status" value="1"/>
</dbReference>
<evidence type="ECO:0000256" key="6">
    <source>
        <dbReference type="ARBA" id="ARBA00023295"/>
    </source>
</evidence>
<dbReference type="InParanoid" id="A0A1D2VFJ5"/>
<keyword evidence="5 10" id="KW-0378">Hydrolase</keyword>
<dbReference type="InterPro" id="IPR018087">
    <property type="entry name" value="Glyco_hydro_5_CS"/>
</dbReference>
<evidence type="ECO:0000256" key="1">
    <source>
        <dbReference type="ARBA" id="ARBA00004613"/>
    </source>
</evidence>
<evidence type="ECO:0000256" key="3">
    <source>
        <dbReference type="ARBA" id="ARBA00022525"/>
    </source>
</evidence>
<evidence type="ECO:0000256" key="10">
    <source>
        <dbReference type="RuleBase" id="RU361153"/>
    </source>
</evidence>
<dbReference type="GO" id="GO:0071555">
    <property type="term" value="P:cell wall organization"/>
    <property type="evidence" value="ECO:0007669"/>
    <property type="project" value="UniProtKB-KW"/>
</dbReference>
<dbReference type="FunFam" id="3.20.20.80:FF:000033">
    <property type="entry name" value="Glucan 1,3-beta-glucosidase A"/>
    <property type="match status" value="1"/>
</dbReference>
<dbReference type="GeneID" id="30968724"/>
<comment type="catalytic activity">
    <reaction evidence="8">
        <text>Successive hydrolysis of beta-D-glucose units from the non-reducing ends of (1-&gt;3)-beta-D-glucans, releasing alpha-glucose.</text>
        <dbReference type="EC" id="3.2.1.58"/>
    </reaction>
</comment>
<dbReference type="Pfam" id="PF00150">
    <property type="entry name" value="Cellulase"/>
    <property type="match status" value="1"/>
</dbReference>
<evidence type="ECO:0000259" key="11">
    <source>
        <dbReference type="Pfam" id="PF00150"/>
    </source>
</evidence>
<evidence type="ECO:0000313" key="13">
    <source>
        <dbReference type="Proteomes" id="UP000095038"/>
    </source>
</evidence>
<dbReference type="STRING" id="1344418.A0A1D2VFJ5"/>
<gene>
    <name evidence="12" type="ORF">ASCRUDRAFT_91767</name>
</gene>
<keyword evidence="3" id="KW-0964">Secreted</keyword>
<protein>
    <recommendedName>
        <fullName evidence="9">glucan 1,3-beta-glucosidase</fullName>
        <ecNumber evidence="9">3.2.1.58</ecNumber>
    </recommendedName>
</protein>
<keyword evidence="13" id="KW-1185">Reference proteome</keyword>
<accession>A0A1D2VFJ5</accession>
<reference evidence="13" key="1">
    <citation type="submission" date="2016-05" db="EMBL/GenBank/DDBJ databases">
        <title>Comparative genomics of biotechnologically important yeasts.</title>
        <authorList>
            <consortium name="DOE Joint Genome Institute"/>
            <person name="Riley R."/>
            <person name="Haridas S."/>
            <person name="Wolfe K.H."/>
            <person name="Lopes M.R."/>
            <person name="Hittinger C.T."/>
            <person name="Goker M."/>
            <person name="Salamov A."/>
            <person name="Wisecaver J."/>
            <person name="Long T.M."/>
            <person name="Aerts A.L."/>
            <person name="Barry K."/>
            <person name="Choi C."/>
            <person name="Clum A."/>
            <person name="Coughlan A.Y."/>
            <person name="Deshpande S."/>
            <person name="Douglass A.P."/>
            <person name="Hanson S.J."/>
            <person name="Klenk H.-P."/>
            <person name="Labutti K."/>
            <person name="Lapidus A."/>
            <person name="Lindquist E."/>
            <person name="Lipzen A."/>
            <person name="Meier-Kolthoff J.P."/>
            <person name="Ohm R.A."/>
            <person name="Otillar R.P."/>
            <person name="Pangilinan J."/>
            <person name="Peng Y."/>
            <person name="Rokas A."/>
            <person name="Rosa C.A."/>
            <person name="Scheuner C."/>
            <person name="Sibirny A.A."/>
            <person name="Slot J.C."/>
            <person name="Stielow J.B."/>
            <person name="Sun H."/>
            <person name="Kurtzman C.P."/>
            <person name="Blackwell M."/>
            <person name="Grigoriev I.V."/>
            <person name="Jeffries T.W."/>
        </authorList>
    </citation>
    <scope>NUCLEOTIDE SEQUENCE [LARGE SCALE GENOMIC DNA]</scope>
    <source>
        <strain evidence="13">DSM 1968</strain>
    </source>
</reference>
<dbReference type="GO" id="GO:0005576">
    <property type="term" value="C:extracellular region"/>
    <property type="evidence" value="ECO:0007669"/>
    <property type="project" value="UniProtKB-SubCell"/>
</dbReference>
<evidence type="ECO:0000256" key="9">
    <source>
        <dbReference type="ARBA" id="ARBA00038929"/>
    </source>
</evidence>
<evidence type="ECO:0000256" key="4">
    <source>
        <dbReference type="ARBA" id="ARBA00022729"/>
    </source>
</evidence>
<dbReference type="SUPFAM" id="SSF51445">
    <property type="entry name" value="(Trans)glycosidases"/>
    <property type="match status" value="1"/>
</dbReference>
<evidence type="ECO:0000256" key="8">
    <source>
        <dbReference type="ARBA" id="ARBA00036824"/>
    </source>
</evidence>
<dbReference type="GO" id="GO:0004338">
    <property type="term" value="F:glucan exo-1,3-beta-glucosidase activity"/>
    <property type="evidence" value="ECO:0007669"/>
    <property type="project" value="UniProtKB-EC"/>
</dbReference>
<dbReference type="RefSeq" id="XP_020046751.1">
    <property type="nucleotide sequence ID" value="XM_020195088.1"/>
</dbReference>
<evidence type="ECO:0000256" key="5">
    <source>
        <dbReference type="ARBA" id="ARBA00022801"/>
    </source>
</evidence>
<dbReference type="FunCoup" id="A0A1D2VFJ5">
    <property type="interactions" value="133"/>
</dbReference>
<feature type="domain" description="Glycoside hydrolase family 5" evidence="11">
    <location>
        <begin position="95"/>
        <end position="258"/>
    </location>
</feature>
<dbReference type="GO" id="GO:0009277">
    <property type="term" value="C:fungal-type cell wall"/>
    <property type="evidence" value="ECO:0007669"/>
    <property type="project" value="UniProtKB-ARBA"/>
</dbReference>
<keyword evidence="4" id="KW-0732">Signal</keyword>
<dbReference type="PANTHER" id="PTHR31297">
    <property type="entry name" value="GLUCAN ENDO-1,6-BETA-GLUCOSIDASE B"/>
    <property type="match status" value="1"/>
</dbReference>
<dbReference type="PROSITE" id="PS00659">
    <property type="entry name" value="GLYCOSYL_HYDROL_F5"/>
    <property type="match status" value="1"/>
</dbReference>
<organism evidence="12 13">
    <name type="scientific">Ascoidea rubescens DSM 1968</name>
    <dbReference type="NCBI Taxonomy" id="1344418"/>
    <lineage>
        <taxon>Eukaryota</taxon>
        <taxon>Fungi</taxon>
        <taxon>Dikarya</taxon>
        <taxon>Ascomycota</taxon>
        <taxon>Saccharomycotina</taxon>
        <taxon>Saccharomycetes</taxon>
        <taxon>Ascoideaceae</taxon>
        <taxon>Ascoidea</taxon>
    </lineage>
</organism>
<dbReference type="Proteomes" id="UP000095038">
    <property type="component" value="Unassembled WGS sequence"/>
</dbReference>
<evidence type="ECO:0000256" key="7">
    <source>
        <dbReference type="ARBA" id="ARBA00023316"/>
    </source>
</evidence>
<keyword evidence="7" id="KW-0961">Cell wall biogenesis/degradation</keyword>
<dbReference type="InterPro" id="IPR017853">
    <property type="entry name" value="GH"/>
</dbReference>
<dbReference type="OrthoDB" id="62120at2759"/>
<dbReference type="GO" id="GO:0009251">
    <property type="term" value="P:glucan catabolic process"/>
    <property type="evidence" value="ECO:0007669"/>
    <property type="project" value="TreeGrafter"/>
</dbReference>